<dbReference type="AlphaFoldDB" id="A0A915IHU0"/>
<proteinExistence type="predicted"/>
<organism evidence="1 2">
    <name type="scientific">Romanomermis culicivorax</name>
    <name type="common">Nematode worm</name>
    <dbReference type="NCBI Taxonomy" id="13658"/>
    <lineage>
        <taxon>Eukaryota</taxon>
        <taxon>Metazoa</taxon>
        <taxon>Ecdysozoa</taxon>
        <taxon>Nematoda</taxon>
        <taxon>Enoplea</taxon>
        <taxon>Dorylaimia</taxon>
        <taxon>Mermithida</taxon>
        <taxon>Mermithoidea</taxon>
        <taxon>Mermithidae</taxon>
        <taxon>Romanomermis</taxon>
    </lineage>
</organism>
<dbReference type="Proteomes" id="UP000887565">
    <property type="component" value="Unplaced"/>
</dbReference>
<sequence length="94" mass="11267">MKDTPCLNLSMSYCIQLFEFKNYWLVNSLKNAIGSLAENRKKYQFIINELKLISRLFPRSQISSVLFLQWKKLYIFYKFIPFQEKQSKNCILNG</sequence>
<keyword evidence="1" id="KW-1185">Reference proteome</keyword>
<reference evidence="2" key="1">
    <citation type="submission" date="2022-11" db="UniProtKB">
        <authorList>
            <consortium name="WormBaseParasite"/>
        </authorList>
    </citation>
    <scope>IDENTIFICATION</scope>
</reference>
<evidence type="ECO:0000313" key="1">
    <source>
        <dbReference type="Proteomes" id="UP000887565"/>
    </source>
</evidence>
<dbReference type="WBParaSite" id="nRc.2.0.1.t12937-RA">
    <property type="protein sequence ID" value="nRc.2.0.1.t12937-RA"/>
    <property type="gene ID" value="nRc.2.0.1.g12937"/>
</dbReference>
<name>A0A915IHU0_ROMCU</name>
<evidence type="ECO:0000313" key="2">
    <source>
        <dbReference type="WBParaSite" id="nRc.2.0.1.t12937-RA"/>
    </source>
</evidence>
<protein>
    <submittedName>
        <fullName evidence="2">Uncharacterized protein</fullName>
    </submittedName>
</protein>
<accession>A0A915IHU0</accession>